<organism evidence="1 2">
    <name type="scientific">Caenorhabditis angaria</name>
    <dbReference type="NCBI Taxonomy" id="860376"/>
    <lineage>
        <taxon>Eukaryota</taxon>
        <taxon>Metazoa</taxon>
        <taxon>Ecdysozoa</taxon>
        <taxon>Nematoda</taxon>
        <taxon>Chromadorea</taxon>
        <taxon>Rhabditida</taxon>
        <taxon>Rhabditina</taxon>
        <taxon>Rhabditomorpha</taxon>
        <taxon>Rhabditoidea</taxon>
        <taxon>Rhabditidae</taxon>
        <taxon>Peloderinae</taxon>
        <taxon>Caenorhabditis</taxon>
    </lineage>
</organism>
<proteinExistence type="predicted"/>
<evidence type="ECO:0000313" key="2">
    <source>
        <dbReference type="Proteomes" id="UP001152747"/>
    </source>
</evidence>
<dbReference type="AlphaFoldDB" id="A0A9P1NB30"/>
<keyword evidence="2" id="KW-1185">Reference proteome</keyword>
<evidence type="ECO:0000313" key="1">
    <source>
        <dbReference type="EMBL" id="CAI5454453.1"/>
    </source>
</evidence>
<reference evidence="1" key="1">
    <citation type="submission" date="2022-11" db="EMBL/GenBank/DDBJ databases">
        <authorList>
            <person name="Kikuchi T."/>
        </authorList>
    </citation>
    <scope>NUCLEOTIDE SEQUENCE</scope>
    <source>
        <strain evidence="1">PS1010</strain>
    </source>
</reference>
<gene>
    <name evidence="1" type="ORF">CAMP_LOCUS17090</name>
</gene>
<name>A0A9P1NB30_9PELO</name>
<comment type="caution">
    <text evidence="1">The sequence shown here is derived from an EMBL/GenBank/DDBJ whole genome shotgun (WGS) entry which is preliminary data.</text>
</comment>
<dbReference type="EMBL" id="CANHGI010000006">
    <property type="protein sequence ID" value="CAI5454453.1"/>
    <property type="molecule type" value="Genomic_DNA"/>
</dbReference>
<dbReference type="Proteomes" id="UP001152747">
    <property type="component" value="Unassembled WGS sequence"/>
</dbReference>
<protein>
    <submittedName>
        <fullName evidence="1">Uncharacterized protein</fullName>
    </submittedName>
</protein>
<accession>A0A9P1NB30</accession>
<sequence length="187" mass="22542">MSRPPPGIKTWLKAMEEVPEIRKIALELLANLQEMMERVSTGFDFDQFWREPTNPRMRRFPRHIMHRIKESLRLFDEIKENRTTLIASIDAHLLSRARMSDELKFQYIPAFVKFVDEEVLDDKFHESCSELEDQLFILVENQDWDAMRKFRTVLTDYHVNMHFYTFDLEKICRECGFCKQLDESDEE</sequence>